<dbReference type="PANTHER" id="PTHR21596:SF65">
    <property type="entry name" value="PROTEIN INVOLVED IN DE NOVO 2-RELATED"/>
    <property type="match status" value="1"/>
</dbReference>
<accession>A0A2U1P983</accession>
<dbReference type="Proteomes" id="UP000245207">
    <property type="component" value="Unassembled WGS sequence"/>
</dbReference>
<dbReference type="AlphaFoldDB" id="A0A2U1P983"/>
<evidence type="ECO:0000256" key="1">
    <source>
        <dbReference type="SAM" id="Coils"/>
    </source>
</evidence>
<dbReference type="InterPro" id="IPR005379">
    <property type="entry name" value="FDM1-5/IDN2_XH"/>
</dbReference>
<evidence type="ECO:0000259" key="2">
    <source>
        <dbReference type="Pfam" id="PF03469"/>
    </source>
</evidence>
<comment type="caution">
    <text evidence="3">The sequence shown here is derived from an EMBL/GenBank/DDBJ whole genome shotgun (WGS) entry which is preliminary data.</text>
</comment>
<evidence type="ECO:0000313" key="4">
    <source>
        <dbReference type="Proteomes" id="UP000245207"/>
    </source>
</evidence>
<dbReference type="STRING" id="35608.A0A2U1P983"/>
<gene>
    <name evidence="3" type="ORF">CTI12_AA179930</name>
</gene>
<dbReference type="EMBL" id="PKPP01001486">
    <property type="protein sequence ID" value="PWA82304.1"/>
    <property type="molecule type" value="Genomic_DNA"/>
</dbReference>
<sequence>MEDNNVQCFSEKSGAGSSININGELFSQNDVRTVPEIIMEEKGPKATKLMSNLTNVIEVKKRRLEEMERKYMETKNTTSKLIAENDKLQQSYYKGSCVYLLFILKLQRQEKELELRSIELQKREVVNQKKRKRLAKEIEQTAAKNSLLQEQRKANESMMKLANDHMREKEKLHEKIIFLKKQLDGKQVIELRKEIECLKGQINDMKYRREYHFEDKKKIEDIRMKLEDQEEELEDLKCLNETLFDKQRINNIKLKETREELIQGLKELPQSGNIGVKMVVEYEFKPFYDTLIRWHYNETKSKDTALKLCLRWQVLLRDPNWRPFKVIYGNDIPQRNFHEEMYEGMMTTWRENNDYNYGGRFDRSELWNFTESRKATLKEGVSCLLKKWDAQKRRRRT</sequence>
<dbReference type="PANTHER" id="PTHR21596">
    <property type="entry name" value="RIBONUCLEASE P SUBUNIT P38"/>
    <property type="match status" value="1"/>
</dbReference>
<organism evidence="3 4">
    <name type="scientific">Artemisia annua</name>
    <name type="common">Sweet wormwood</name>
    <dbReference type="NCBI Taxonomy" id="35608"/>
    <lineage>
        <taxon>Eukaryota</taxon>
        <taxon>Viridiplantae</taxon>
        <taxon>Streptophyta</taxon>
        <taxon>Embryophyta</taxon>
        <taxon>Tracheophyta</taxon>
        <taxon>Spermatophyta</taxon>
        <taxon>Magnoliopsida</taxon>
        <taxon>eudicotyledons</taxon>
        <taxon>Gunneridae</taxon>
        <taxon>Pentapetalae</taxon>
        <taxon>asterids</taxon>
        <taxon>campanulids</taxon>
        <taxon>Asterales</taxon>
        <taxon>Asteraceae</taxon>
        <taxon>Asteroideae</taxon>
        <taxon>Anthemideae</taxon>
        <taxon>Artemisiinae</taxon>
        <taxon>Artemisia</taxon>
    </lineage>
</organism>
<keyword evidence="1" id="KW-0175">Coiled coil</keyword>
<reference evidence="3 4" key="1">
    <citation type="journal article" date="2018" name="Mol. Plant">
        <title>The genome of Artemisia annua provides insight into the evolution of Asteraceae family and artemisinin biosynthesis.</title>
        <authorList>
            <person name="Shen Q."/>
            <person name="Zhang L."/>
            <person name="Liao Z."/>
            <person name="Wang S."/>
            <person name="Yan T."/>
            <person name="Shi P."/>
            <person name="Liu M."/>
            <person name="Fu X."/>
            <person name="Pan Q."/>
            <person name="Wang Y."/>
            <person name="Lv Z."/>
            <person name="Lu X."/>
            <person name="Zhang F."/>
            <person name="Jiang W."/>
            <person name="Ma Y."/>
            <person name="Chen M."/>
            <person name="Hao X."/>
            <person name="Li L."/>
            <person name="Tang Y."/>
            <person name="Lv G."/>
            <person name="Zhou Y."/>
            <person name="Sun X."/>
            <person name="Brodelius P.E."/>
            <person name="Rose J.K.C."/>
            <person name="Tang K."/>
        </authorList>
    </citation>
    <scope>NUCLEOTIDE SEQUENCE [LARGE SCALE GENOMIC DNA]</scope>
    <source>
        <strain evidence="4">cv. Huhao1</strain>
        <tissue evidence="3">Leaf</tissue>
    </source>
</reference>
<name>A0A2U1P983_ARTAN</name>
<feature type="domain" description="Factor of DNA methylation 1-5/IDN2" evidence="2">
    <location>
        <begin position="283"/>
        <end position="394"/>
    </location>
</feature>
<feature type="coiled-coil region" evidence="1">
    <location>
        <begin position="50"/>
        <end position="246"/>
    </location>
</feature>
<proteinExistence type="predicted"/>
<dbReference type="Pfam" id="PF03469">
    <property type="entry name" value="XH"/>
    <property type="match status" value="1"/>
</dbReference>
<dbReference type="OrthoDB" id="1892195at2759"/>
<keyword evidence="4" id="KW-1185">Reference proteome</keyword>
<evidence type="ECO:0000313" key="3">
    <source>
        <dbReference type="EMBL" id="PWA82304.1"/>
    </source>
</evidence>
<dbReference type="GO" id="GO:0080188">
    <property type="term" value="P:gene silencing by siRNA-directed DNA methylation"/>
    <property type="evidence" value="ECO:0007669"/>
    <property type="project" value="InterPro"/>
</dbReference>
<protein>
    <submittedName>
        <fullName evidence="3">XH/XS domain-containing protein</fullName>
    </submittedName>
</protein>
<dbReference type="InterPro" id="IPR045177">
    <property type="entry name" value="FDM1-5/IDN2"/>
</dbReference>